<dbReference type="AlphaFoldDB" id="A0A2A2PJL8"/>
<evidence type="ECO:0000313" key="5">
    <source>
        <dbReference type="Proteomes" id="UP000217830"/>
    </source>
</evidence>
<dbReference type="RefSeq" id="WP_047291019.1">
    <property type="nucleotide sequence ID" value="NZ_NRSS01000001.1"/>
</dbReference>
<accession>A0A2A2PJL8</accession>
<evidence type="ECO:0000256" key="2">
    <source>
        <dbReference type="ARBA" id="ARBA00023315"/>
    </source>
</evidence>
<evidence type="ECO:0000259" key="3">
    <source>
        <dbReference type="PROSITE" id="PS51186"/>
    </source>
</evidence>
<organism evidence="4 5">
    <name type="scientific">Pseudomonas moraviensis</name>
    <dbReference type="NCBI Taxonomy" id="321662"/>
    <lineage>
        <taxon>Bacteria</taxon>
        <taxon>Pseudomonadati</taxon>
        <taxon>Pseudomonadota</taxon>
        <taxon>Gammaproteobacteria</taxon>
        <taxon>Pseudomonadales</taxon>
        <taxon>Pseudomonadaceae</taxon>
        <taxon>Pseudomonas</taxon>
    </lineage>
</organism>
<dbReference type="PROSITE" id="PS51186">
    <property type="entry name" value="GNAT"/>
    <property type="match status" value="1"/>
</dbReference>
<dbReference type="PANTHER" id="PTHR43877">
    <property type="entry name" value="AMINOALKYLPHOSPHONATE N-ACETYLTRANSFERASE-RELATED-RELATED"/>
    <property type="match status" value="1"/>
</dbReference>
<dbReference type="InterPro" id="IPR050832">
    <property type="entry name" value="Bact_Acetyltransf"/>
</dbReference>
<dbReference type="GO" id="GO:0016747">
    <property type="term" value="F:acyltransferase activity, transferring groups other than amino-acyl groups"/>
    <property type="evidence" value="ECO:0007669"/>
    <property type="project" value="InterPro"/>
</dbReference>
<dbReference type="Gene3D" id="3.40.630.30">
    <property type="match status" value="1"/>
</dbReference>
<keyword evidence="1 4" id="KW-0808">Transferase</keyword>
<dbReference type="InterPro" id="IPR000182">
    <property type="entry name" value="GNAT_dom"/>
</dbReference>
<dbReference type="CDD" id="cd04301">
    <property type="entry name" value="NAT_SF"/>
    <property type="match status" value="1"/>
</dbReference>
<sequence length="178" mass="19789">MNPAQLRRVNAESFAHYRQGLIDLLLDAVGYGASVGFMADLDAAQARAYFDEVQQQVNKGSVLLWVVVKDEEVQASVQLGLCQKANGLNRAEVQKLLVREQARRRGLGQQLMNALELEAAKHKRGMLYLDTEAGSPAEEFYKALGYTRAGEIPDYACDPHGTYRPTALYYKILQGARP</sequence>
<evidence type="ECO:0000256" key="1">
    <source>
        <dbReference type="ARBA" id="ARBA00022679"/>
    </source>
</evidence>
<dbReference type="InterPro" id="IPR016181">
    <property type="entry name" value="Acyl_CoA_acyltransferase"/>
</dbReference>
<protein>
    <submittedName>
        <fullName evidence="4">N-acetyltransferase</fullName>
    </submittedName>
</protein>
<dbReference type="SUPFAM" id="SSF55729">
    <property type="entry name" value="Acyl-CoA N-acyltransferases (Nat)"/>
    <property type="match status" value="1"/>
</dbReference>
<reference evidence="4 5" key="1">
    <citation type="submission" date="2017-08" db="EMBL/GenBank/DDBJ databases">
        <title>Draft Genome Sequence of Pseudomonas moraviensis TYU6, isolated from Taxus cuspidata by using PacBio Single-Molecule Real-Time Technology.</title>
        <authorList>
            <person name="Baek K.-H."/>
            <person name="Mishra A.K."/>
        </authorList>
    </citation>
    <scope>NUCLEOTIDE SEQUENCE [LARGE SCALE GENOMIC DNA]</scope>
    <source>
        <strain evidence="4 5">TYU6</strain>
    </source>
</reference>
<dbReference type="Pfam" id="PF13508">
    <property type="entry name" value="Acetyltransf_7"/>
    <property type="match status" value="1"/>
</dbReference>
<dbReference type="Proteomes" id="UP000217830">
    <property type="component" value="Unassembled WGS sequence"/>
</dbReference>
<keyword evidence="5" id="KW-1185">Reference proteome</keyword>
<dbReference type="EMBL" id="NRST01000001">
    <property type="protein sequence ID" value="PAW55768.1"/>
    <property type="molecule type" value="Genomic_DNA"/>
</dbReference>
<feature type="domain" description="N-acetyltransferase" evidence="3">
    <location>
        <begin position="4"/>
        <end position="175"/>
    </location>
</feature>
<comment type="caution">
    <text evidence="4">The sequence shown here is derived from an EMBL/GenBank/DDBJ whole genome shotgun (WGS) entry which is preliminary data.</text>
</comment>
<gene>
    <name evidence="4" type="ORF">CKQ80_10790</name>
</gene>
<dbReference type="PANTHER" id="PTHR43877:SF2">
    <property type="entry name" value="AMINOALKYLPHOSPHONATE N-ACETYLTRANSFERASE-RELATED"/>
    <property type="match status" value="1"/>
</dbReference>
<evidence type="ECO:0000313" key="4">
    <source>
        <dbReference type="EMBL" id="PAW55768.1"/>
    </source>
</evidence>
<name>A0A2A2PJL8_9PSED</name>
<keyword evidence="2" id="KW-0012">Acyltransferase</keyword>
<proteinExistence type="predicted"/>